<reference evidence="3" key="1">
    <citation type="submission" date="2020-07" db="EMBL/GenBank/DDBJ databases">
        <title>Huge and variable diversity of episymbiotic CPR bacteria and DPANN archaea in groundwater ecosystems.</title>
        <authorList>
            <person name="He C.Y."/>
            <person name="Keren R."/>
            <person name="Whittaker M."/>
            <person name="Farag I.F."/>
            <person name="Doudna J."/>
            <person name="Cate J.H.D."/>
            <person name="Banfield J.F."/>
        </authorList>
    </citation>
    <scope>NUCLEOTIDE SEQUENCE</scope>
    <source>
        <strain evidence="3">NC_groundwater_1520_Pr4_B-0.1um_53_5</strain>
    </source>
</reference>
<sequence>MFKKIILPCVAIVTIALLCLLAGCSKNETPTAVATTGTISGVVTDSAGGAAIAGAGIATSPATSSVTANTAGQFSITGVNAGTYTVTASKTGYNSKSVSVAVTAGNTATANIALAAGVPGNNAPNAPSSPSPADFATGQSTAPTLSWACTDPDAGDTLKYDVYFDTANPPATLVSSNQSATSLARSGLATSTIYYWKIVARDNHGSTTAGPVWQFTTTAGGTVSITWISIPAGNFTMGSLPGDPYAQTAEQPQHTVYLDAFQISKYEITNAQYKAFMDAGGYSNSAYWTTDGWNWRTTNSITQPYYWSSGQYNSGPSFPNHPVVGVSWYEAYAFCNWAGGRLPTEAQWEKAARGTDSSNYWPWGSTWDASKCNSYDNTAPDTFAYSSPVGFFATGTSPYGVYDMAGNVWEWVNDWYQSDYYSVSPSSNPQGPATGTSRVLRGGCFFNIDYLCRVVYRNNNPPDPRNFNNGIRIAQ</sequence>
<dbReference type="AlphaFoldDB" id="A0A933I6X3"/>
<accession>A0A933I6X3</accession>
<dbReference type="InterPro" id="IPR005532">
    <property type="entry name" value="SUMF_dom"/>
</dbReference>
<comment type="caution">
    <text evidence="3">The sequence shown here is derived from an EMBL/GenBank/DDBJ whole genome shotgun (WGS) entry which is preliminary data.</text>
</comment>
<dbReference type="GO" id="GO:0120147">
    <property type="term" value="F:formylglycine-generating oxidase activity"/>
    <property type="evidence" value="ECO:0007669"/>
    <property type="project" value="TreeGrafter"/>
</dbReference>
<dbReference type="SUPFAM" id="SSF49452">
    <property type="entry name" value="Starch-binding domain-like"/>
    <property type="match status" value="1"/>
</dbReference>
<evidence type="ECO:0000256" key="1">
    <source>
        <dbReference type="SAM" id="SignalP"/>
    </source>
</evidence>
<dbReference type="PROSITE" id="PS51257">
    <property type="entry name" value="PROKAR_LIPOPROTEIN"/>
    <property type="match status" value="1"/>
</dbReference>
<feature type="chain" id="PRO_5038085288" evidence="1">
    <location>
        <begin position="23"/>
        <end position="475"/>
    </location>
</feature>
<dbReference type="Gene3D" id="2.60.40.1120">
    <property type="entry name" value="Carboxypeptidase-like, regulatory domain"/>
    <property type="match status" value="1"/>
</dbReference>
<dbReference type="Pfam" id="PF03781">
    <property type="entry name" value="FGE-sulfatase"/>
    <property type="match status" value="1"/>
</dbReference>
<dbReference type="SUPFAM" id="SSF49265">
    <property type="entry name" value="Fibronectin type III"/>
    <property type="match status" value="1"/>
</dbReference>
<name>A0A933I6X3_UNCT6</name>
<dbReference type="InterPro" id="IPR013784">
    <property type="entry name" value="Carb-bd-like_fold"/>
</dbReference>
<dbReference type="PANTHER" id="PTHR23150">
    <property type="entry name" value="SULFATASE MODIFYING FACTOR 1, 2"/>
    <property type="match status" value="1"/>
</dbReference>
<gene>
    <name evidence="3" type="ORF">HY768_00600</name>
</gene>
<dbReference type="InterPro" id="IPR042095">
    <property type="entry name" value="SUMF_sf"/>
</dbReference>
<dbReference type="Proteomes" id="UP000736328">
    <property type="component" value="Unassembled WGS sequence"/>
</dbReference>
<dbReference type="InterPro" id="IPR051043">
    <property type="entry name" value="Sulfatase_Mod_Factor_Kinase"/>
</dbReference>
<dbReference type="Gene3D" id="3.90.1580.10">
    <property type="entry name" value="paralog of FGE (formylglycine-generating enzyme)"/>
    <property type="match status" value="1"/>
</dbReference>
<evidence type="ECO:0000259" key="2">
    <source>
        <dbReference type="Pfam" id="PF03781"/>
    </source>
</evidence>
<dbReference type="InterPro" id="IPR036116">
    <property type="entry name" value="FN3_sf"/>
</dbReference>
<protein>
    <submittedName>
        <fullName evidence="3">SUMF1/EgtB/PvdO family nonheme iron enzyme</fullName>
    </submittedName>
</protein>
<dbReference type="InterPro" id="IPR013783">
    <property type="entry name" value="Ig-like_fold"/>
</dbReference>
<dbReference type="SUPFAM" id="SSF56436">
    <property type="entry name" value="C-type lectin-like"/>
    <property type="match status" value="1"/>
</dbReference>
<dbReference type="GO" id="GO:0030246">
    <property type="term" value="F:carbohydrate binding"/>
    <property type="evidence" value="ECO:0007669"/>
    <property type="project" value="InterPro"/>
</dbReference>
<evidence type="ECO:0000313" key="3">
    <source>
        <dbReference type="EMBL" id="MBI4725722.1"/>
    </source>
</evidence>
<dbReference type="InterPro" id="IPR016187">
    <property type="entry name" value="CTDL_fold"/>
</dbReference>
<evidence type="ECO:0000313" key="4">
    <source>
        <dbReference type="Proteomes" id="UP000736328"/>
    </source>
</evidence>
<proteinExistence type="predicted"/>
<dbReference type="Pfam" id="PF13620">
    <property type="entry name" value="CarboxypepD_reg"/>
    <property type="match status" value="1"/>
</dbReference>
<feature type="signal peptide" evidence="1">
    <location>
        <begin position="1"/>
        <end position="22"/>
    </location>
</feature>
<organism evidence="3 4">
    <name type="scientific">candidate division TA06 bacterium</name>
    <dbReference type="NCBI Taxonomy" id="2250710"/>
    <lineage>
        <taxon>Bacteria</taxon>
        <taxon>Bacteria division TA06</taxon>
    </lineage>
</organism>
<keyword evidence="1" id="KW-0732">Signal</keyword>
<dbReference type="PANTHER" id="PTHR23150:SF19">
    <property type="entry name" value="FORMYLGLYCINE-GENERATING ENZYME"/>
    <property type="match status" value="1"/>
</dbReference>
<feature type="domain" description="Sulfatase-modifying factor enzyme-like" evidence="2">
    <location>
        <begin position="226"/>
        <end position="474"/>
    </location>
</feature>
<dbReference type="Gene3D" id="2.60.40.10">
    <property type="entry name" value="Immunoglobulins"/>
    <property type="match status" value="1"/>
</dbReference>
<dbReference type="EMBL" id="JACQXR010000006">
    <property type="protein sequence ID" value="MBI4725722.1"/>
    <property type="molecule type" value="Genomic_DNA"/>
</dbReference>